<accession>A0A5S6QQH0</accession>
<feature type="compositionally biased region" description="Low complexity" evidence="1">
    <location>
        <begin position="8"/>
        <end position="24"/>
    </location>
</feature>
<feature type="region of interest" description="Disordered" evidence="1">
    <location>
        <begin position="64"/>
        <end position="92"/>
    </location>
</feature>
<evidence type="ECO:0000256" key="1">
    <source>
        <dbReference type="SAM" id="MobiDB-lite"/>
    </source>
</evidence>
<evidence type="ECO:0000313" key="3">
    <source>
        <dbReference type="WBParaSite" id="TMUE_2000009581.1"/>
    </source>
</evidence>
<reference evidence="3" key="1">
    <citation type="submission" date="2019-12" db="UniProtKB">
        <authorList>
            <consortium name="WormBaseParasite"/>
        </authorList>
    </citation>
    <scope>IDENTIFICATION</scope>
</reference>
<dbReference type="AlphaFoldDB" id="A0A5S6QQH0"/>
<dbReference type="Proteomes" id="UP000046395">
    <property type="component" value="Unassembled WGS sequence"/>
</dbReference>
<proteinExistence type="predicted"/>
<evidence type="ECO:0000313" key="2">
    <source>
        <dbReference type="Proteomes" id="UP000046395"/>
    </source>
</evidence>
<dbReference type="WBParaSite" id="TMUE_2000009581.1">
    <property type="protein sequence ID" value="TMUE_2000009581.1"/>
    <property type="gene ID" value="WBGene00300644"/>
</dbReference>
<protein>
    <submittedName>
        <fullName evidence="3">Uncharacterized protein</fullName>
    </submittedName>
</protein>
<keyword evidence="2" id="KW-1185">Reference proteome</keyword>
<sequence>MQVFNKASSFRSSESNSGGPNGAAAPPIAAYVAVGILTKVEEMSEVGLDSVMAAVMCPPARMHMTISRPTTPTMQPAAGDSSGRTGRLFTSGLNVGNTARHRLADVLCHRKDLKRRYTNDRLVQPRPVVDDGTLLVR</sequence>
<name>A0A5S6QQH0_TRIMR</name>
<feature type="region of interest" description="Disordered" evidence="1">
    <location>
        <begin position="1"/>
        <end position="24"/>
    </location>
</feature>
<organism evidence="2 3">
    <name type="scientific">Trichuris muris</name>
    <name type="common">Mouse whipworm</name>
    <dbReference type="NCBI Taxonomy" id="70415"/>
    <lineage>
        <taxon>Eukaryota</taxon>
        <taxon>Metazoa</taxon>
        <taxon>Ecdysozoa</taxon>
        <taxon>Nematoda</taxon>
        <taxon>Enoplea</taxon>
        <taxon>Dorylaimia</taxon>
        <taxon>Trichinellida</taxon>
        <taxon>Trichuridae</taxon>
        <taxon>Trichuris</taxon>
    </lineage>
</organism>